<protein>
    <submittedName>
        <fullName evidence="1">Uncharacterized protein</fullName>
    </submittedName>
</protein>
<keyword evidence="2" id="KW-1185">Reference proteome</keyword>
<dbReference type="EMBL" id="JAWDGP010006027">
    <property type="protein sequence ID" value="KAK3748376.1"/>
    <property type="molecule type" value="Genomic_DNA"/>
</dbReference>
<proteinExistence type="predicted"/>
<dbReference type="AlphaFoldDB" id="A0AAE0YKS9"/>
<sequence length="109" mass="12499">MDGLPARELIPYRDGRVTRSRAHSVQRWTGYPLELIPYRHGRSWTGNPLESSFRTELDGLPARELIPYRAGRVTRSRAHSVQSWTGYPLESSFRTELVGLPARAHSVQR</sequence>
<gene>
    <name evidence="1" type="ORF">RRG08_018218</name>
</gene>
<accession>A0AAE0YKS9</accession>
<dbReference type="Proteomes" id="UP001283361">
    <property type="component" value="Unassembled WGS sequence"/>
</dbReference>
<name>A0AAE0YKS9_9GAST</name>
<reference evidence="1" key="1">
    <citation type="journal article" date="2023" name="G3 (Bethesda)">
        <title>A reference genome for the long-term kleptoplast-retaining sea slug Elysia crispata morphotype clarki.</title>
        <authorList>
            <person name="Eastman K.E."/>
            <person name="Pendleton A.L."/>
            <person name="Shaikh M.A."/>
            <person name="Suttiyut T."/>
            <person name="Ogas R."/>
            <person name="Tomko P."/>
            <person name="Gavelis G."/>
            <person name="Widhalm J.R."/>
            <person name="Wisecaver J.H."/>
        </authorList>
    </citation>
    <scope>NUCLEOTIDE SEQUENCE</scope>
    <source>
        <strain evidence="1">ECLA1</strain>
    </source>
</reference>
<evidence type="ECO:0000313" key="1">
    <source>
        <dbReference type="EMBL" id="KAK3748376.1"/>
    </source>
</evidence>
<comment type="caution">
    <text evidence="1">The sequence shown here is derived from an EMBL/GenBank/DDBJ whole genome shotgun (WGS) entry which is preliminary data.</text>
</comment>
<evidence type="ECO:0000313" key="2">
    <source>
        <dbReference type="Proteomes" id="UP001283361"/>
    </source>
</evidence>
<organism evidence="1 2">
    <name type="scientific">Elysia crispata</name>
    <name type="common">lettuce slug</name>
    <dbReference type="NCBI Taxonomy" id="231223"/>
    <lineage>
        <taxon>Eukaryota</taxon>
        <taxon>Metazoa</taxon>
        <taxon>Spiralia</taxon>
        <taxon>Lophotrochozoa</taxon>
        <taxon>Mollusca</taxon>
        <taxon>Gastropoda</taxon>
        <taxon>Heterobranchia</taxon>
        <taxon>Euthyneura</taxon>
        <taxon>Panpulmonata</taxon>
        <taxon>Sacoglossa</taxon>
        <taxon>Placobranchoidea</taxon>
        <taxon>Plakobranchidae</taxon>
        <taxon>Elysia</taxon>
    </lineage>
</organism>